<evidence type="ECO:0000313" key="1">
    <source>
        <dbReference type="EMBL" id="KZP21012.1"/>
    </source>
</evidence>
<proteinExistence type="predicted"/>
<sequence length="197" mass="21664">MATHQDEGKNVDFYTIAREASLHADNVTMLALKGLPACHNPGSEEVAGWIIINSYPQFGNIKCPITALEMADHDNYMEFEHELEVNYVSEHVLVVARDDREDSNPHTGNPIQPFLGVVEPRPANPAVLAMTDAQMIKCMEPITKLGKCNQANSCIIMVTAPTFHLAAIAVIDILQYGISSKLDELFEGPPPRPSLNI</sequence>
<accession>A0A166JM65</accession>
<gene>
    <name evidence="1" type="ORF">FIBSPDRAFT_891405</name>
</gene>
<protein>
    <submittedName>
        <fullName evidence="1">Uncharacterized protein</fullName>
    </submittedName>
</protein>
<dbReference type="Proteomes" id="UP000076532">
    <property type="component" value="Unassembled WGS sequence"/>
</dbReference>
<dbReference type="EMBL" id="KV417550">
    <property type="protein sequence ID" value="KZP21012.1"/>
    <property type="molecule type" value="Genomic_DNA"/>
</dbReference>
<evidence type="ECO:0000313" key="2">
    <source>
        <dbReference type="Proteomes" id="UP000076532"/>
    </source>
</evidence>
<reference evidence="1 2" key="1">
    <citation type="journal article" date="2016" name="Mol. Biol. Evol.">
        <title>Comparative Genomics of Early-Diverging Mushroom-Forming Fungi Provides Insights into the Origins of Lignocellulose Decay Capabilities.</title>
        <authorList>
            <person name="Nagy L.G."/>
            <person name="Riley R."/>
            <person name="Tritt A."/>
            <person name="Adam C."/>
            <person name="Daum C."/>
            <person name="Floudas D."/>
            <person name="Sun H."/>
            <person name="Yadav J.S."/>
            <person name="Pangilinan J."/>
            <person name="Larsson K.H."/>
            <person name="Matsuura K."/>
            <person name="Barry K."/>
            <person name="Labutti K."/>
            <person name="Kuo R."/>
            <person name="Ohm R.A."/>
            <person name="Bhattacharya S.S."/>
            <person name="Shirouzu T."/>
            <person name="Yoshinaga Y."/>
            <person name="Martin F.M."/>
            <person name="Grigoriev I.V."/>
            <person name="Hibbett D.S."/>
        </authorList>
    </citation>
    <scope>NUCLEOTIDE SEQUENCE [LARGE SCALE GENOMIC DNA]</scope>
    <source>
        <strain evidence="1 2">CBS 109695</strain>
    </source>
</reference>
<organism evidence="1 2">
    <name type="scientific">Athelia psychrophila</name>
    <dbReference type="NCBI Taxonomy" id="1759441"/>
    <lineage>
        <taxon>Eukaryota</taxon>
        <taxon>Fungi</taxon>
        <taxon>Dikarya</taxon>
        <taxon>Basidiomycota</taxon>
        <taxon>Agaricomycotina</taxon>
        <taxon>Agaricomycetes</taxon>
        <taxon>Agaricomycetidae</taxon>
        <taxon>Atheliales</taxon>
        <taxon>Atheliaceae</taxon>
        <taxon>Athelia</taxon>
    </lineage>
</organism>
<dbReference type="AlphaFoldDB" id="A0A166JM65"/>
<name>A0A166JM65_9AGAM</name>
<keyword evidence="2" id="KW-1185">Reference proteome</keyword>